<dbReference type="Proteomes" id="UP000007266">
    <property type="component" value="Unassembled WGS sequence"/>
</dbReference>
<proteinExistence type="predicted"/>
<evidence type="ECO:0000313" key="2">
    <source>
        <dbReference type="Proteomes" id="UP000007266"/>
    </source>
</evidence>
<accession>A0A139W909</accession>
<protein>
    <submittedName>
        <fullName evidence="1">Uncharacterized protein</fullName>
    </submittedName>
</protein>
<sequence>MILRCTRCSTQILHRANLICHVMYNLGRQKIPYYSARRIAIFRKSGDDRISSEESGVEDINTIYFNFE</sequence>
<dbReference type="AlphaFoldDB" id="A0A139W909"/>
<gene>
    <name evidence="1" type="primary">AUGUSTUS-3.0.2_32708</name>
    <name evidence="1" type="ORF">TcasGA2_TC032708</name>
</gene>
<evidence type="ECO:0000313" key="1">
    <source>
        <dbReference type="EMBL" id="KXZ75768.1"/>
    </source>
</evidence>
<dbReference type="InParanoid" id="A0A139W909"/>
<organism evidence="1 2">
    <name type="scientific">Tribolium castaneum</name>
    <name type="common">Red flour beetle</name>
    <dbReference type="NCBI Taxonomy" id="7070"/>
    <lineage>
        <taxon>Eukaryota</taxon>
        <taxon>Metazoa</taxon>
        <taxon>Ecdysozoa</taxon>
        <taxon>Arthropoda</taxon>
        <taxon>Hexapoda</taxon>
        <taxon>Insecta</taxon>
        <taxon>Pterygota</taxon>
        <taxon>Neoptera</taxon>
        <taxon>Endopterygota</taxon>
        <taxon>Coleoptera</taxon>
        <taxon>Polyphaga</taxon>
        <taxon>Cucujiformia</taxon>
        <taxon>Tenebrionidae</taxon>
        <taxon>Tenebrionidae incertae sedis</taxon>
        <taxon>Tribolium</taxon>
    </lineage>
</organism>
<reference evidence="1 2" key="2">
    <citation type="journal article" date="2010" name="Nucleic Acids Res.">
        <title>BeetleBase in 2010: revisions to provide comprehensive genomic information for Tribolium castaneum.</title>
        <authorList>
            <person name="Kim H.S."/>
            <person name="Murphy T."/>
            <person name="Xia J."/>
            <person name="Caragea D."/>
            <person name="Park Y."/>
            <person name="Beeman R.W."/>
            <person name="Lorenzen M.D."/>
            <person name="Butcher S."/>
            <person name="Manak J.R."/>
            <person name="Brown S.J."/>
        </authorList>
    </citation>
    <scope>NUCLEOTIDE SEQUENCE [LARGE SCALE GENOMIC DNA]</scope>
    <source>
        <strain evidence="1 2">Georgia GA2</strain>
    </source>
</reference>
<dbReference type="EMBL" id="KQ972835">
    <property type="protein sequence ID" value="KXZ75768.1"/>
    <property type="molecule type" value="Genomic_DNA"/>
</dbReference>
<name>A0A139W909_TRICA</name>
<reference evidence="1 2" key="1">
    <citation type="journal article" date="2008" name="Nature">
        <title>The genome of the model beetle and pest Tribolium castaneum.</title>
        <authorList>
            <consortium name="Tribolium Genome Sequencing Consortium"/>
            <person name="Richards S."/>
            <person name="Gibbs R.A."/>
            <person name="Weinstock G.M."/>
            <person name="Brown S.J."/>
            <person name="Denell R."/>
            <person name="Beeman R.W."/>
            <person name="Gibbs R."/>
            <person name="Beeman R.W."/>
            <person name="Brown S.J."/>
            <person name="Bucher G."/>
            <person name="Friedrich M."/>
            <person name="Grimmelikhuijzen C.J."/>
            <person name="Klingler M."/>
            <person name="Lorenzen M."/>
            <person name="Richards S."/>
            <person name="Roth S."/>
            <person name="Schroder R."/>
            <person name="Tautz D."/>
            <person name="Zdobnov E.M."/>
            <person name="Muzny D."/>
            <person name="Gibbs R.A."/>
            <person name="Weinstock G.M."/>
            <person name="Attaway T."/>
            <person name="Bell S."/>
            <person name="Buhay C.J."/>
            <person name="Chandrabose M.N."/>
            <person name="Chavez D."/>
            <person name="Clerk-Blankenburg K.P."/>
            <person name="Cree A."/>
            <person name="Dao M."/>
            <person name="Davis C."/>
            <person name="Chacko J."/>
            <person name="Dinh H."/>
            <person name="Dugan-Rocha S."/>
            <person name="Fowler G."/>
            <person name="Garner T.T."/>
            <person name="Garnes J."/>
            <person name="Gnirke A."/>
            <person name="Hawes A."/>
            <person name="Hernandez J."/>
            <person name="Hines S."/>
            <person name="Holder M."/>
            <person name="Hume J."/>
            <person name="Jhangiani S.N."/>
            <person name="Joshi V."/>
            <person name="Khan Z.M."/>
            <person name="Jackson L."/>
            <person name="Kovar C."/>
            <person name="Kowis A."/>
            <person name="Lee S."/>
            <person name="Lewis L.R."/>
            <person name="Margolis J."/>
            <person name="Morgan M."/>
            <person name="Nazareth L.V."/>
            <person name="Nguyen N."/>
            <person name="Okwuonu G."/>
            <person name="Parker D."/>
            <person name="Richards S."/>
            <person name="Ruiz S.J."/>
            <person name="Santibanez J."/>
            <person name="Savard J."/>
            <person name="Scherer S.E."/>
            <person name="Schneider B."/>
            <person name="Sodergren E."/>
            <person name="Tautz D."/>
            <person name="Vattahil S."/>
            <person name="Villasana D."/>
            <person name="White C.S."/>
            <person name="Wright R."/>
            <person name="Park Y."/>
            <person name="Beeman R.W."/>
            <person name="Lord J."/>
            <person name="Oppert B."/>
            <person name="Lorenzen M."/>
            <person name="Brown S."/>
            <person name="Wang L."/>
            <person name="Savard J."/>
            <person name="Tautz D."/>
            <person name="Richards S."/>
            <person name="Weinstock G."/>
            <person name="Gibbs R.A."/>
            <person name="Liu Y."/>
            <person name="Worley K."/>
            <person name="Weinstock G."/>
            <person name="Elsik C.G."/>
            <person name="Reese J.T."/>
            <person name="Elhaik E."/>
            <person name="Landan G."/>
            <person name="Graur D."/>
            <person name="Arensburger P."/>
            <person name="Atkinson P."/>
            <person name="Beeman R.W."/>
            <person name="Beidler J."/>
            <person name="Brown S.J."/>
            <person name="Demuth J.P."/>
            <person name="Drury D.W."/>
            <person name="Du Y.Z."/>
            <person name="Fujiwara H."/>
            <person name="Lorenzen M."/>
            <person name="Maselli V."/>
            <person name="Osanai M."/>
            <person name="Park Y."/>
            <person name="Robertson H.M."/>
            <person name="Tu Z."/>
            <person name="Wang J.J."/>
            <person name="Wang S."/>
            <person name="Richards S."/>
            <person name="Song H."/>
            <person name="Zhang L."/>
            <person name="Sodergren E."/>
            <person name="Werner D."/>
            <person name="Stanke M."/>
            <person name="Morgenstern B."/>
            <person name="Solovyev V."/>
            <person name="Kosarev P."/>
            <person name="Brown G."/>
            <person name="Chen H.C."/>
            <person name="Ermolaeva O."/>
            <person name="Hlavina W."/>
            <person name="Kapustin Y."/>
            <person name="Kiryutin B."/>
            <person name="Kitts P."/>
            <person name="Maglott D."/>
            <person name="Pruitt K."/>
            <person name="Sapojnikov V."/>
            <person name="Souvorov A."/>
            <person name="Mackey A.J."/>
            <person name="Waterhouse R.M."/>
            <person name="Wyder S."/>
            <person name="Zdobnov E.M."/>
            <person name="Zdobnov E.M."/>
            <person name="Wyder S."/>
            <person name="Kriventseva E.V."/>
            <person name="Kadowaki T."/>
            <person name="Bork P."/>
            <person name="Aranda M."/>
            <person name="Bao R."/>
            <person name="Beermann A."/>
            <person name="Berns N."/>
            <person name="Bolognesi R."/>
            <person name="Bonneton F."/>
            <person name="Bopp D."/>
            <person name="Brown S.J."/>
            <person name="Bucher G."/>
            <person name="Butts T."/>
            <person name="Chaumot A."/>
            <person name="Denell R.E."/>
            <person name="Ferrier D.E."/>
            <person name="Friedrich M."/>
            <person name="Gordon C.M."/>
            <person name="Jindra M."/>
            <person name="Klingler M."/>
            <person name="Lan Q."/>
            <person name="Lattorff H.M."/>
            <person name="Laudet V."/>
            <person name="von Levetsow C."/>
            <person name="Liu Z."/>
            <person name="Lutz R."/>
            <person name="Lynch J.A."/>
            <person name="da Fonseca R.N."/>
            <person name="Posnien N."/>
            <person name="Reuter R."/>
            <person name="Roth S."/>
            <person name="Savard J."/>
            <person name="Schinko J.B."/>
            <person name="Schmitt C."/>
            <person name="Schoppmeier M."/>
            <person name="Schroder R."/>
            <person name="Shippy T.D."/>
            <person name="Simonnet F."/>
            <person name="Marques-Souza H."/>
            <person name="Tautz D."/>
            <person name="Tomoyasu Y."/>
            <person name="Trauner J."/>
            <person name="Van der Zee M."/>
            <person name="Vervoort M."/>
            <person name="Wittkopp N."/>
            <person name="Wimmer E.A."/>
            <person name="Yang X."/>
            <person name="Jones A.K."/>
            <person name="Sattelle D.B."/>
            <person name="Ebert P.R."/>
            <person name="Nelson D."/>
            <person name="Scott J.G."/>
            <person name="Beeman R.W."/>
            <person name="Muthukrishnan S."/>
            <person name="Kramer K.J."/>
            <person name="Arakane Y."/>
            <person name="Beeman R.W."/>
            <person name="Zhu Q."/>
            <person name="Hogenkamp D."/>
            <person name="Dixit R."/>
            <person name="Oppert B."/>
            <person name="Jiang H."/>
            <person name="Zou Z."/>
            <person name="Marshall J."/>
            <person name="Elpidina E."/>
            <person name="Vinokurov K."/>
            <person name="Oppert C."/>
            <person name="Zou Z."/>
            <person name="Evans J."/>
            <person name="Lu Z."/>
            <person name="Zhao P."/>
            <person name="Sumathipala N."/>
            <person name="Altincicek B."/>
            <person name="Vilcinskas A."/>
            <person name="Williams M."/>
            <person name="Hultmark D."/>
            <person name="Hetru C."/>
            <person name="Jiang H."/>
            <person name="Grimmelikhuijzen C.J."/>
            <person name="Hauser F."/>
            <person name="Cazzamali G."/>
            <person name="Williamson M."/>
            <person name="Park Y."/>
            <person name="Li B."/>
            <person name="Tanaka Y."/>
            <person name="Predel R."/>
            <person name="Neupert S."/>
            <person name="Schachtner J."/>
            <person name="Verleyen P."/>
            <person name="Raible F."/>
            <person name="Bork P."/>
            <person name="Friedrich M."/>
            <person name="Walden K.K."/>
            <person name="Robertson H.M."/>
            <person name="Angeli S."/>
            <person name="Foret S."/>
            <person name="Bucher G."/>
            <person name="Schuetz S."/>
            <person name="Maleszka R."/>
            <person name="Wimmer E.A."/>
            <person name="Beeman R.W."/>
            <person name="Lorenzen M."/>
            <person name="Tomoyasu Y."/>
            <person name="Miller S.C."/>
            <person name="Grossmann D."/>
            <person name="Bucher G."/>
        </authorList>
    </citation>
    <scope>NUCLEOTIDE SEQUENCE [LARGE SCALE GENOMIC DNA]</scope>
    <source>
        <strain evidence="1 2">Georgia GA2</strain>
    </source>
</reference>
<keyword evidence="2" id="KW-1185">Reference proteome</keyword>